<evidence type="ECO:0000259" key="3">
    <source>
        <dbReference type="Pfam" id="PF02275"/>
    </source>
</evidence>
<evidence type="ECO:0000313" key="5">
    <source>
        <dbReference type="Proteomes" id="UP000052258"/>
    </source>
</evidence>
<accession>A0A0J8J8L5</accession>
<keyword evidence="5" id="KW-1185">Reference proteome</keyword>
<evidence type="ECO:0000313" key="4">
    <source>
        <dbReference type="EMBL" id="KMT60666.1"/>
    </source>
</evidence>
<dbReference type="AlphaFoldDB" id="A0A0J8J8L5"/>
<dbReference type="GO" id="GO:0016787">
    <property type="term" value="F:hydrolase activity"/>
    <property type="evidence" value="ECO:0007669"/>
    <property type="project" value="UniProtKB-KW"/>
</dbReference>
<evidence type="ECO:0000256" key="1">
    <source>
        <dbReference type="ARBA" id="ARBA00006625"/>
    </source>
</evidence>
<reference evidence="4 5" key="1">
    <citation type="journal article" date="2015" name="Genome Biol. Evol.">
        <title>Comparative Genomics of Listeria Sensu Lato: Genus-Wide Differences in Evolutionary Dynamics and the Progressive Gain of Complex, Potentially Pathogenicity-Related Traits through Lateral Gene Transfer.</title>
        <authorList>
            <person name="Chiara M."/>
            <person name="Caruso M."/>
            <person name="D'Erchia A.M."/>
            <person name="Manzari C."/>
            <person name="Fraccalvieri R."/>
            <person name="Goffredo E."/>
            <person name="Latorre L."/>
            <person name="Miccolupo A."/>
            <person name="Padalino I."/>
            <person name="Santagada G."/>
            <person name="Chiocco D."/>
            <person name="Pesole G."/>
            <person name="Horner D.S."/>
            <person name="Parisi A."/>
        </authorList>
    </citation>
    <scope>NUCLEOTIDE SEQUENCE [LARGE SCALE GENOMIC DNA]</scope>
    <source>
        <strain evidence="4 5">1991</strain>
    </source>
</reference>
<dbReference type="EMBL" id="AZHO01000007">
    <property type="protein sequence ID" value="KMT60666.1"/>
    <property type="molecule type" value="Genomic_DNA"/>
</dbReference>
<evidence type="ECO:0000256" key="2">
    <source>
        <dbReference type="ARBA" id="ARBA00022801"/>
    </source>
</evidence>
<dbReference type="InterPro" id="IPR029132">
    <property type="entry name" value="CBAH/NAAA_C"/>
</dbReference>
<dbReference type="PANTHER" id="PTHR35527:SF2">
    <property type="entry name" value="HYDROLASE"/>
    <property type="match status" value="1"/>
</dbReference>
<dbReference type="InterPro" id="IPR052193">
    <property type="entry name" value="Peptidase_C59"/>
</dbReference>
<dbReference type="PANTHER" id="PTHR35527">
    <property type="entry name" value="CHOLOYLGLYCINE HYDROLASE"/>
    <property type="match status" value="1"/>
</dbReference>
<dbReference type="PATRIC" id="fig|1430899.3.peg.820"/>
<gene>
    <name evidence="4" type="ORF">X560_0794</name>
</gene>
<name>A0A0J8J8L5_9LIST</name>
<comment type="similarity">
    <text evidence="1">Belongs to the peptidase C59 family.</text>
</comment>
<sequence length="328" mass="37054">MIGCSSFTLETEDKNHFLSRTMDFSLYTDSGVVIIPRNYDMEIRNDKVQKTKLAFLGMAAYELKTPIFYDGLNESGVAGATLYYPGFATYTNNPSKEAINPLHVVSYVLANANSVDEVIELINGMDILNEANPILNVVPPLHYIFSDKTGRKIIVEPDSDGIKIYEDNVGVLTNSPSYAWHEQNLRNYISVNPRQNTPIQTAEKTFSAFGQGSGTFGLPGDYTPPARFVRTAYMKFYAEQPKDELDGVTQIFHMLAPVEVPRGAVVHQNGHFDYSMYMASMCMTSMNYYFTEYNNRRIKKISLEHADKEKTTITVYPLTMKQDIDVLN</sequence>
<organism evidence="4 5">
    <name type="scientific">Listeria fleischmannii 1991</name>
    <dbReference type="NCBI Taxonomy" id="1430899"/>
    <lineage>
        <taxon>Bacteria</taxon>
        <taxon>Bacillati</taxon>
        <taxon>Bacillota</taxon>
        <taxon>Bacilli</taxon>
        <taxon>Bacillales</taxon>
        <taxon>Listeriaceae</taxon>
        <taxon>Listeria</taxon>
    </lineage>
</organism>
<feature type="domain" description="Choloylglycine hydrolase/NAAA C-terminal" evidence="3">
    <location>
        <begin position="4"/>
        <end position="309"/>
    </location>
</feature>
<dbReference type="RefSeq" id="WP_007475251.1">
    <property type="nucleotide sequence ID" value="NZ_KQ130610.1"/>
</dbReference>
<dbReference type="SUPFAM" id="SSF56235">
    <property type="entry name" value="N-terminal nucleophile aminohydrolases (Ntn hydrolases)"/>
    <property type="match status" value="1"/>
</dbReference>
<dbReference type="Proteomes" id="UP000052258">
    <property type="component" value="Unassembled WGS sequence"/>
</dbReference>
<keyword evidence="2" id="KW-0378">Hydrolase</keyword>
<dbReference type="Pfam" id="PF02275">
    <property type="entry name" value="CBAH"/>
    <property type="match status" value="1"/>
</dbReference>
<protein>
    <submittedName>
        <fullName evidence="4">Penicillin acylase</fullName>
    </submittedName>
</protein>
<dbReference type="Gene3D" id="3.60.60.10">
    <property type="entry name" value="Penicillin V Acylase, Chain A"/>
    <property type="match status" value="1"/>
</dbReference>
<dbReference type="CDD" id="cd00542">
    <property type="entry name" value="Ntn_PVA"/>
    <property type="match status" value="1"/>
</dbReference>
<dbReference type="InterPro" id="IPR029055">
    <property type="entry name" value="Ntn_hydrolases_N"/>
</dbReference>
<comment type="caution">
    <text evidence="4">The sequence shown here is derived from an EMBL/GenBank/DDBJ whole genome shotgun (WGS) entry which is preliminary data.</text>
</comment>
<proteinExistence type="inferred from homology"/>